<comment type="caution">
    <text evidence="1">The sequence shown here is derived from an EMBL/GenBank/DDBJ whole genome shotgun (WGS) entry which is preliminary data.</text>
</comment>
<dbReference type="EMBL" id="JANAKD010000050">
    <property type="protein sequence ID" value="KAJ3498446.1"/>
    <property type="molecule type" value="Genomic_DNA"/>
</dbReference>
<accession>A0ACC1R601</accession>
<keyword evidence="2" id="KW-1185">Reference proteome</keyword>
<dbReference type="Proteomes" id="UP001148737">
    <property type="component" value="Unassembled WGS sequence"/>
</dbReference>
<sequence>MRTPEYKEDLGIPHRVPRWRDAPFISITDAYLQLELIFNYTTDIILTPGPDASFWDEVHIGLMSWQVGRLRRQLDKWEFHFKELILPQAGRDTIALKLLELRLKLLRLIMRAKDFGTPNELCWDSFTSEFLILVEDAKNILVMRYNALSNGKTAPQRQQTATFTITPMMKDALYIITRICRDSRVRRRIAALSDHDYYLSPDIDTPIYIAMARAIIEVEETGWGLASRLERLELSCACDEAAQFICDGHRVRCTCLEAATGSHATLWVKTVYDVYNDRAWARIQIQYGSYKPALVPLAEI</sequence>
<evidence type="ECO:0000313" key="1">
    <source>
        <dbReference type="EMBL" id="KAJ3498446.1"/>
    </source>
</evidence>
<evidence type="ECO:0000313" key="2">
    <source>
        <dbReference type="Proteomes" id="UP001148737"/>
    </source>
</evidence>
<reference evidence="1" key="1">
    <citation type="submission" date="2022-07" db="EMBL/GenBank/DDBJ databases">
        <title>Genome Sequence of Lecanicillium saksenae.</title>
        <authorList>
            <person name="Buettner E."/>
        </authorList>
    </citation>
    <scope>NUCLEOTIDE SEQUENCE</scope>
    <source>
        <strain evidence="1">VT-O1</strain>
    </source>
</reference>
<proteinExistence type="predicted"/>
<protein>
    <submittedName>
        <fullName evidence="1">Uncharacterized protein</fullName>
    </submittedName>
</protein>
<organism evidence="1 2">
    <name type="scientific">Lecanicillium saksenae</name>
    <dbReference type="NCBI Taxonomy" id="468837"/>
    <lineage>
        <taxon>Eukaryota</taxon>
        <taxon>Fungi</taxon>
        <taxon>Dikarya</taxon>
        <taxon>Ascomycota</taxon>
        <taxon>Pezizomycotina</taxon>
        <taxon>Sordariomycetes</taxon>
        <taxon>Hypocreomycetidae</taxon>
        <taxon>Hypocreales</taxon>
        <taxon>Cordycipitaceae</taxon>
        <taxon>Lecanicillium</taxon>
    </lineage>
</organism>
<name>A0ACC1R601_9HYPO</name>
<gene>
    <name evidence="1" type="ORF">NLG97_g1115</name>
</gene>